<keyword evidence="1" id="KW-0004">4Fe-4S</keyword>
<keyword evidence="4" id="KW-0411">Iron-sulfur</keyword>
<evidence type="ECO:0000256" key="3">
    <source>
        <dbReference type="ARBA" id="ARBA00023004"/>
    </source>
</evidence>
<dbReference type="Pfam" id="PF04060">
    <property type="entry name" value="FeS"/>
    <property type="match status" value="1"/>
</dbReference>
<evidence type="ECO:0000256" key="1">
    <source>
        <dbReference type="ARBA" id="ARBA00022485"/>
    </source>
</evidence>
<dbReference type="EMBL" id="DRND01000289">
    <property type="protein sequence ID" value="HFC46957.1"/>
    <property type="molecule type" value="Genomic_DNA"/>
</dbReference>
<dbReference type="PANTHER" id="PTHR36214">
    <property type="match status" value="1"/>
</dbReference>
<feature type="domain" description="4Fe-4S" evidence="5">
    <location>
        <begin position="1"/>
        <end position="66"/>
    </location>
</feature>
<gene>
    <name evidence="6" type="ORF">ENJ63_03660</name>
</gene>
<dbReference type="InterPro" id="IPR024264">
    <property type="entry name" value="DUF3786"/>
</dbReference>
<dbReference type="Pfam" id="PF12654">
    <property type="entry name" value="DUF3786"/>
    <property type="match status" value="1"/>
</dbReference>
<dbReference type="Proteomes" id="UP000885797">
    <property type="component" value="Unassembled WGS sequence"/>
</dbReference>
<dbReference type="GO" id="GO:0046872">
    <property type="term" value="F:metal ion binding"/>
    <property type="evidence" value="ECO:0007669"/>
    <property type="project" value="UniProtKB-KW"/>
</dbReference>
<dbReference type="PANTHER" id="PTHR36214:SF5">
    <property type="entry name" value="ACETYL-COA DECARBONYLASE_SYNTHASE COMPLEX SUBUNIT DELTA"/>
    <property type="match status" value="1"/>
</dbReference>
<dbReference type="Gene3D" id="1.10.15.40">
    <property type="entry name" value="Electron transport complex subunit B, putative Fe-S cluster"/>
    <property type="match status" value="1"/>
</dbReference>
<keyword evidence="2" id="KW-0479">Metal-binding</keyword>
<dbReference type="InterPro" id="IPR051069">
    <property type="entry name" value="ACDS_complex_subunit"/>
</dbReference>
<dbReference type="InterPro" id="IPR007202">
    <property type="entry name" value="4Fe-4S_dom"/>
</dbReference>
<dbReference type="PROSITE" id="PS51656">
    <property type="entry name" value="4FE4S"/>
    <property type="match status" value="1"/>
</dbReference>
<accession>A0A7V2SVY3</accession>
<evidence type="ECO:0000256" key="4">
    <source>
        <dbReference type="ARBA" id="ARBA00023014"/>
    </source>
</evidence>
<protein>
    <submittedName>
        <fullName evidence="6">DUF3786 domain-containing protein</fullName>
    </submittedName>
</protein>
<evidence type="ECO:0000259" key="5">
    <source>
        <dbReference type="PROSITE" id="PS51656"/>
    </source>
</evidence>
<reference evidence="6" key="1">
    <citation type="journal article" date="2020" name="mSystems">
        <title>Genome- and Community-Level Interaction Insights into Carbon Utilization and Element Cycling Functions of Hydrothermarchaeota in Hydrothermal Sediment.</title>
        <authorList>
            <person name="Zhou Z."/>
            <person name="Liu Y."/>
            <person name="Xu W."/>
            <person name="Pan J."/>
            <person name="Luo Z.H."/>
            <person name="Li M."/>
        </authorList>
    </citation>
    <scope>NUCLEOTIDE SEQUENCE [LARGE SCALE GENOMIC DNA]</scope>
    <source>
        <strain evidence="6">HyVt-503</strain>
    </source>
</reference>
<sequence length="262" mass="29311">MLTVFELIKFLPKTNCGDCGEPTCMAFATKVITAGLDIKKCPHLEKLPEEFKMEEGARPVAGKMEDPETALLRELRQKIKGMDLALLAPDLGAQVSGASIELPFFNDIVVVSSESLKSKRGIELDPRDQILIYNYCFFGGKGPLSGEWVGLESFPNSVSKVSTLRRYTEDKLAAEFSEDPGSLKKRVEAMGGQFVEPCSADLCFDIRVFPKVVLRFHYWQAEPEEGFDAKVKVLYDRRAIEFLDLESLVFAAERAVEKILED</sequence>
<comment type="caution">
    <text evidence="6">The sequence shown here is derived from an EMBL/GenBank/DDBJ whole genome shotgun (WGS) entry which is preliminary data.</text>
</comment>
<evidence type="ECO:0000256" key="2">
    <source>
        <dbReference type="ARBA" id="ARBA00022723"/>
    </source>
</evidence>
<dbReference type="AlphaFoldDB" id="A0A7V2SVY3"/>
<evidence type="ECO:0000313" key="6">
    <source>
        <dbReference type="EMBL" id="HFC46957.1"/>
    </source>
</evidence>
<organism evidence="6">
    <name type="scientific">Dissulfuribacter thermophilus</name>
    <dbReference type="NCBI Taxonomy" id="1156395"/>
    <lineage>
        <taxon>Bacteria</taxon>
        <taxon>Pseudomonadati</taxon>
        <taxon>Thermodesulfobacteriota</taxon>
        <taxon>Dissulfuribacteria</taxon>
        <taxon>Dissulfuribacterales</taxon>
        <taxon>Dissulfuribacteraceae</taxon>
        <taxon>Dissulfuribacter</taxon>
    </lineage>
</organism>
<dbReference type="GO" id="GO:0051539">
    <property type="term" value="F:4 iron, 4 sulfur cluster binding"/>
    <property type="evidence" value="ECO:0007669"/>
    <property type="project" value="UniProtKB-KW"/>
</dbReference>
<proteinExistence type="predicted"/>
<keyword evidence="3" id="KW-0408">Iron</keyword>
<name>A0A7V2SVY3_9BACT</name>